<evidence type="ECO:0000313" key="3">
    <source>
        <dbReference type="Proteomes" id="UP001381693"/>
    </source>
</evidence>
<name>A0AAN8ZY54_HALRR</name>
<proteinExistence type="predicted"/>
<reference evidence="2 3" key="1">
    <citation type="submission" date="2023-11" db="EMBL/GenBank/DDBJ databases">
        <title>Halocaridina rubra genome assembly.</title>
        <authorList>
            <person name="Smith C."/>
        </authorList>
    </citation>
    <scope>NUCLEOTIDE SEQUENCE [LARGE SCALE GENOMIC DNA]</scope>
    <source>
        <strain evidence="2">EP-1</strain>
        <tissue evidence="2">Whole</tissue>
    </source>
</reference>
<evidence type="ECO:0000256" key="1">
    <source>
        <dbReference type="SAM" id="Phobius"/>
    </source>
</evidence>
<keyword evidence="1" id="KW-0472">Membrane</keyword>
<feature type="transmembrane region" description="Helical" evidence="1">
    <location>
        <begin position="172"/>
        <end position="198"/>
    </location>
</feature>
<feature type="transmembrane region" description="Helical" evidence="1">
    <location>
        <begin position="95"/>
        <end position="115"/>
    </location>
</feature>
<feature type="transmembrane region" description="Helical" evidence="1">
    <location>
        <begin position="141"/>
        <end position="160"/>
    </location>
</feature>
<accession>A0AAN8ZY54</accession>
<protein>
    <submittedName>
        <fullName evidence="2">Uncharacterized protein</fullName>
    </submittedName>
</protein>
<gene>
    <name evidence="2" type="ORF">SK128_013540</name>
</gene>
<comment type="caution">
    <text evidence="2">The sequence shown here is derived from an EMBL/GenBank/DDBJ whole genome shotgun (WGS) entry which is preliminary data.</text>
</comment>
<feature type="transmembrane region" description="Helical" evidence="1">
    <location>
        <begin position="61"/>
        <end position="83"/>
    </location>
</feature>
<keyword evidence="3" id="KW-1185">Reference proteome</keyword>
<dbReference type="AlphaFoldDB" id="A0AAN8ZY54"/>
<sequence>MADKVSPRHPFLLIIYLQKIWGGFPYDIKIKKIGLHTNMPPMCEENNAPHIAIERNTLSTIWSAFLTTVVIVAGIVVTYCYNYETENIDQNLTNLIILALSISGPIVSVYVLFYSEELKKVFKLMWPELHLSTRFFSKPFLPMYNALFLDLIECIALAVYMAPYLKFEDYRLATVCTGLLILYITFIPLTSTSTYGFIYSVSKTFAQKLDSKMQVYSQHLLLSAHNDENQNYSLSLLISEHLSETLGSTIKCCPCFPISKVQHINVDFVKSSLKSSQEGIKHFSEYEKVPDKIATRAVSSLIMRADR</sequence>
<evidence type="ECO:0000313" key="2">
    <source>
        <dbReference type="EMBL" id="KAK7068183.1"/>
    </source>
</evidence>
<organism evidence="2 3">
    <name type="scientific">Halocaridina rubra</name>
    <name type="common">Hawaiian red shrimp</name>
    <dbReference type="NCBI Taxonomy" id="373956"/>
    <lineage>
        <taxon>Eukaryota</taxon>
        <taxon>Metazoa</taxon>
        <taxon>Ecdysozoa</taxon>
        <taxon>Arthropoda</taxon>
        <taxon>Crustacea</taxon>
        <taxon>Multicrustacea</taxon>
        <taxon>Malacostraca</taxon>
        <taxon>Eumalacostraca</taxon>
        <taxon>Eucarida</taxon>
        <taxon>Decapoda</taxon>
        <taxon>Pleocyemata</taxon>
        <taxon>Caridea</taxon>
        <taxon>Atyoidea</taxon>
        <taxon>Atyidae</taxon>
        <taxon>Halocaridina</taxon>
    </lineage>
</organism>
<feature type="non-terminal residue" evidence="2">
    <location>
        <position position="307"/>
    </location>
</feature>
<dbReference type="Proteomes" id="UP001381693">
    <property type="component" value="Unassembled WGS sequence"/>
</dbReference>
<dbReference type="EMBL" id="JAXCGZ010017387">
    <property type="protein sequence ID" value="KAK7068183.1"/>
    <property type="molecule type" value="Genomic_DNA"/>
</dbReference>
<keyword evidence="1" id="KW-0812">Transmembrane</keyword>
<keyword evidence="1" id="KW-1133">Transmembrane helix</keyword>